<dbReference type="Gene3D" id="1.10.1220.10">
    <property type="entry name" value="Met repressor-like"/>
    <property type="match status" value="1"/>
</dbReference>
<dbReference type="Pfam" id="PF04221">
    <property type="entry name" value="RelB"/>
    <property type="match status" value="1"/>
</dbReference>
<keyword evidence="4" id="KW-1185">Reference proteome</keyword>
<protein>
    <submittedName>
        <fullName evidence="3">Toxin-antitoxin system protein</fullName>
    </submittedName>
</protein>
<proteinExistence type="inferred from homology"/>
<dbReference type="EMBL" id="AP026802">
    <property type="protein sequence ID" value="BDR57658.1"/>
    <property type="molecule type" value="Genomic_DNA"/>
</dbReference>
<dbReference type="PANTHER" id="PTHR38781:SF1">
    <property type="entry name" value="ANTITOXIN DINJ-RELATED"/>
    <property type="match status" value="1"/>
</dbReference>
<dbReference type="GO" id="GO:0006351">
    <property type="term" value="P:DNA-templated transcription"/>
    <property type="evidence" value="ECO:0007669"/>
    <property type="project" value="TreeGrafter"/>
</dbReference>
<dbReference type="InterPro" id="IPR007337">
    <property type="entry name" value="RelB/DinJ"/>
</dbReference>
<evidence type="ECO:0000256" key="1">
    <source>
        <dbReference type="ARBA" id="ARBA00010562"/>
    </source>
</evidence>
<dbReference type="PANTHER" id="PTHR38781">
    <property type="entry name" value="ANTITOXIN DINJ-RELATED"/>
    <property type="match status" value="1"/>
</dbReference>
<dbReference type="GO" id="GO:0006355">
    <property type="term" value="P:regulation of DNA-templated transcription"/>
    <property type="evidence" value="ECO:0007669"/>
    <property type="project" value="InterPro"/>
</dbReference>
<dbReference type="InterPro" id="IPR013321">
    <property type="entry name" value="Arc_rbn_hlx_hlx"/>
</dbReference>
<dbReference type="NCBIfam" id="TIGR02384">
    <property type="entry name" value="RelB_DinJ"/>
    <property type="match status" value="1"/>
</dbReference>
<dbReference type="Proteomes" id="UP001321861">
    <property type="component" value="Chromosome"/>
</dbReference>
<evidence type="ECO:0000313" key="3">
    <source>
        <dbReference type="EMBL" id="BDR57658.1"/>
    </source>
</evidence>
<comment type="similarity">
    <text evidence="1">Belongs to the RelB/DinJ antitoxin family.</text>
</comment>
<evidence type="ECO:0000256" key="2">
    <source>
        <dbReference type="ARBA" id="ARBA00022649"/>
    </source>
</evidence>
<dbReference type="RefSeq" id="WP_317635611.1">
    <property type="nucleotide sequence ID" value="NZ_AP026802.1"/>
</dbReference>
<dbReference type="AlphaFoldDB" id="A0AAU9D2C4"/>
<evidence type="ECO:0000313" key="4">
    <source>
        <dbReference type="Proteomes" id="UP001321861"/>
    </source>
</evidence>
<organism evidence="3 4">
    <name type="scientific">Xylocopilactobacillus apicola</name>
    <dbReference type="NCBI Taxonomy" id="2932184"/>
    <lineage>
        <taxon>Bacteria</taxon>
        <taxon>Bacillati</taxon>
        <taxon>Bacillota</taxon>
        <taxon>Bacilli</taxon>
        <taxon>Lactobacillales</taxon>
        <taxon>Lactobacillaceae</taxon>
        <taxon>Xylocopilactobacillus</taxon>
    </lineage>
</organism>
<keyword evidence="2" id="KW-1277">Toxin-antitoxin system</keyword>
<accession>A0AAU9D2C4</accession>
<dbReference type="KEGG" id="xap:XA3_00990"/>
<reference evidence="3 4" key="1">
    <citation type="journal article" date="2023" name="Microbiol. Spectr.">
        <title>Symbiosis of Carpenter Bees with Uncharacterized Lactic Acid Bacteria Showing NAD Auxotrophy.</title>
        <authorList>
            <person name="Kawasaki S."/>
            <person name="Ozawa K."/>
            <person name="Mori T."/>
            <person name="Yamamoto A."/>
            <person name="Ito M."/>
            <person name="Ohkuma M."/>
            <person name="Sakamoto M."/>
            <person name="Matsutani M."/>
        </authorList>
    </citation>
    <scope>NUCLEOTIDE SEQUENCE [LARGE SCALE GENOMIC DNA]</scope>
    <source>
        <strain evidence="3 4">XA3</strain>
    </source>
</reference>
<name>A0AAU9D2C4_9LACO</name>
<sequence length="103" mass="11758">MQNTSKRTESIYARVTPELKRQAEEVLNQLQIPMTTAINMFLQQVVNTNEIPFKVKTAKKPLDLNSLSKDEFNQEIQKGIDDLAEGRTYTLEEVKAKIFGDGK</sequence>
<gene>
    <name evidence="3" type="ORF">XA3_00990</name>
</gene>